<sequence>MYEKILIPTDGSASAEGAIAHGIALANHYGAMIHALYAVELGYAKEDFTDDSVWVSLYEEREQEGERATEGVETKASCVNEAIEVIRSTRHGAPANVILDYVDEHDIDLIAMGTHGRTGVDRYLLGSVTNAVVRGSPIPVLTVRVTEQAQATNYSDILIATDGSPGSTGAIEHGTDIATRYNATVHALYVVDSKYGTSSVVRDMLTETGQEAIEDITAEASSLNLQTEEMVVEGFPHKDILEYAEKHDIDMIVLGTHGRTGLDRFVMGSVAERVVRTAHTPVLTVRSDEQEGDLQS</sequence>
<dbReference type="InterPro" id="IPR014729">
    <property type="entry name" value="Rossmann-like_a/b/a_fold"/>
</dbReference>
<gene>
    <name evidence="3" type="ORF">GCM10025751_55630</name>
</gene>
<dbReference type="PRINTS" id="PR01438">
    <property type="entry name" value="UNVRSLSTRESS"/>
</dbReference>
<accession>A0AAV3URU4</accession>
<name>A0AAV3URU4_9EURY</name>
<proteinExistence type="inferred from homology"/>
<comment type="caution">
    <text evidence="3">The sequence shown here is derived from an EMBL/GenBank/DDBJ whole genome shotgun (WGS) entry which is preliminary data.</text>
</comment>
<dbReference type="Pfam" id="PF00582">
    <property type="entry name" value="Usp"/>
    <property type="match status" value="2"/>
</dbReference>
<dbReference type="PANTHER" id="PTHR46268:SF6">
    <property type="entry name" value="UNIVERSAL STRESS PROTEIN UP12"/>
    <property type="match status" value="1"/>
</dbReference>
<protein>
    <submittedName>
        <fullName evidence="3">Universal stress protein</fullName>
    </submittedName>
</protein>
<dbReference type="Proteomes" id="UP001501729">
    <property type="component" value="Unassembled WGS sequence"/>
</dbReference>
<evidence type="ECO:0000259" key="2">
    <source>
        <dbReference type="Pfam" id="PF00582"/>
    </source>
</evidence>
<dbReference type="GeneID" id="68617176"/>
<dbReference type="AlphaFoldDB" id="A0AAV3URU4"/>
<dbReference type="InterPro" id="IPR006016">
    <property type="entry name" value="UspA"/>
</dbReference>
<comment type="similarity">
    <text evidence="1">Belongs to the universal stress protein A family.</text>
</comment>
<dbReference type="PANTHER" id="PTHR46268">
    <property type="entry name" value="STRESS RESPONSE PROTEIN NHAX"/>
    <property type="match status" value="1"/>
</dbReference>
<organism evidence="3 4">
    <name type="scientific">Haladaptatus pallidirubidus</name>
    <dbReference type="NCBI Taxonomy" id="1008152"/>
    <lineage>
        <taxon>Archaea</taxon>
        <taxon>Methanobacteriati</taxon>
        <taxon>Methanobacteriota</taxon>
        <taxon>Stenosarchaea group</taxon>
        <taxon>Halobacteria</taxon>
        <taxon>Halobacteriales</taxon>
        <taxon>Haladaptataceae</taxon>
        <taxon>Haladaptatus</taxon>
    </lineage>
</organism>
<reference evidence="3 4" key="1">
    <citation type="journal article" date="2019" name="Int. J. Syst. Evol. Microbiol.">
        <title>The Global Catalogue of Microorganisms (GCM) 10K type strain sequencing project: providing services to taxonomists for standard genome sequencing and annotation.</title>
        <authorList>
            <consortium name="The Broad Institute Genomics Platform"/>
            <consortium name="The Broad Institute Genome Sequencing Center for Infectious Disease"/>
            <person name="Wu L."/>
            <person name="Ma J."/>
        </authorList>
    </citation>
    <scope>NUCLEOTIDE SEQUENCE [LARGE SCALE GENOMIC DNA]</scope>
    <source>
        <strain evidence="3 4">JCM 17504</strain>
    </source>
</reference>
<evidence type="ECO:0000256" key="1">
    <source>
        <dbReference type="ARBA" id="ARBA00008791"/>
    </source>
</evidence>
<evidence type="ECO:0000313" key="4">
    <source>
        <dbReference type="Proteomes" id="UP001501729"/>
    </source>
</evidence>
<feature type="domain" description="UspA" evidence="2">
    <location>
        <begin position="1"/>
        <end position="144"/>
    </location>
</feature>
<feature type="domain" description="UspA" evidence="2">
    <location>
        <begin position="154"/>
        <end position="286"/>
    </location>
</feature>
<dbReference type="CDD" id="cd00293">
    <property type="entry name" value="USP-like"/>
    <property type="match status" value="2"/>
</dbReference>
<dbReference type="InterPro" id="IPR006015">
    <property type="entry name" value="Universal_stress_UspA"/>
</dbReference>
<keyword evidence="4" id="KW-1185">Reference proteome</keyword>
<dbReference type="SUPFAM" id="SSF52402">
    <property type="entry name" value="Adenine nucleotide alpha hydrolases-like"/>
    <property type="match status" value="2"/>
</dbReference>
<evidence type="ECO:0000313" key="3">
    <source>
        <dbReference type="EMBL" id="GAA5065124.1"/>
    </source>
</evidence>
<dbReference type="Gene3D" id="3.40.50.620">
    <property type="entry name" value="HUPs"/>
    <property type="match status" value="2"/>
</dbReference>
<dbReference type="RefSeq" id="WP_227779037.1">
    <property type="nucleotide sequence ID" value="NZ_BAABKX010000030.1"/>
</dbReference>
<dbReference type="EMBL" id="BAABKX010000030">
    <property type="protein sequence ID" value="GAA5065124.1"/>
    <property type="molecule type" value="Genomic_DNA"/>
</dbReference>